<accession>A0A2S0KPF5</accession>
<feature type="region of interest" description="Disordered" evidence="1">
    <location>
        <begin position="214"/>
        <end position="243"/>
    </location>
</feature>
<sequence length="338" mass="38461">MRRKNKIVIMLIVLAVFFLSYLLYKNSLANKMKEELNTRYPIDTFEVKNVKLTLIPLGANAEAKAKNMGTEFDVSYVYKLGLAGNEIRDNLYKVKTENFYKEKLKAFMDKYSDWIEGYNIESVTDSEKALDLNLSIFPARVDVVLSTKIKNTNEYLDAVKFLLQKFNEQKQADADLKDLKAVRFYSFPGSITELNVKNIGLDANNLTQATYPETEASTEITSAGNETTTTTTEQTTNTSTSTEKAKNPLYVLEFNSFLDSIDLENVKNGVRLRGISKKELNQLSERYDLDKEALERLKVAEDRQTRDVAFSKLQESAKAEGQTLTSPSEEEFKPSEKK</sequence>
<keyword evidence="4" id="KW-1185">Reference proteome</keyword>
<dbReference type="KEGG" id="fsa:C5Q98_06600"/>
<reference evidence="4" key="1">
    <citation type="submission" date="2018-02" db="EMBL/GenBank/DDBJ databases">
        <authorList>
            <person name="Holder M.E."/>
            <person name="Ajami N.J."/>
            <person name="Petrosino J.F."/>
        </authorList>
    </citation>
    <scope>NUCLEOTIDE SEQUENCE [LARGE SCALE GENOMIC DNA]</scope>
    <source>
        <strain evidence="4">CCUG 47711</strain>
    </source>
</reference>
<dbReference type="AlphaFoldDB" id="A0A2S0KPF5"/>
<proteinExistence type="predicted"/>
<feature type="transmembrane region" description="Helical" evidence="2">
    <location>
        <begin position="7"/>
        <end position="24"/>
    </location>
</feature>
<organism evidence="3 4">
    <name type="scientific">Fastidiosipila sanguinis</name>
    <dbReference type="NCBI Taxonomy" id="236753"/>
    <lineage>
        <taxon>Bacteria</taxon>
        <taxon>Bacillati</taxon>
        <taxon>Bacillota</taxon>
        <taxon>Clostridia</taxon>
        <taxon>Eubacteriales</taxon>
        <taxon>Oscillospiraceae</taxon>
        <taxon>Fastidiosipila</taxon>
    </lineage>
</organism>
<dbReference type="Proteomes" id="UP000237947">
    <property type="component" value="Chromosome"/>
</dbReference>
<dbReference type="EMBL" id="CP027226">
    <property type="protein sequence ID" value="AVM42897.1"/>
    <property type="molecule type" value="Genomic_DNA"/>
</dbReference>
<feature type="compositionally biased region" description="Low complexity" evidence="1">
    <location>
        <begin position="218"/>
        <end position="242"/>
    </location>
</feature>
<evidence type="ECO:0000256" key="2">
    <source>
        <dbReference type="SAM" id="Phobius"/>
    </source>
</evidence>
<gene>
    <name evidence="3" type="ORF">C5Q98_06600</name>
</gene>
<feature type="region of interest" description="Disordered" evidence="1">
    <location>
        <begin position="311"/>
        <end position="338"/>
    </location>
</feature>
<name>A0A2S0KPF5_9FIRM</name>
<keyword evidence="2" id="KW-1133">Transmembrane helix</keyword>
<dbReference type="RefSeq" id="WP_106012845.1">
    <property type="nucleotide sequence ID" value="NZ_CP027226.1"/>
</dbReference>
<protein>
    <submittedName>
        <fullName evidence="3">Uncharacterized protein</fullName>
    </submittedName>
</protein>
<evidence type="ECO:0000313" key="3">
    <source>
        <dbReference type="EMBL" id="AVM42897.1"/>
    </source>
</evidence>
<evidence type="ECO:0000313" key="4">
    <source>
        <dbReference type="Proteomes" id="UP000237947"/>
    </source>
</evidence>
<keyword evidence="2" id="KW-0812">Transmembrane</keyword>
<keyword evidence="2" id="KW-0472">Membrane</keyword>
<evidence type="ECO:0000256" key="1">
    <source>
        <dbReference type="SAM" id="MobiDB-lite"/>
    </source>
</evidence>